<sequence length="68" mass="7474">MSEDLPTSRVSRGAALGKLAAKQTLRRVVIKAGSIAVSETRARRCWMRPTSGWPATSWRCSARCAGRR</sequence>
<comment type="caution">
    <text evidence="1">The sequence shown here is derived from an EMBL/GenBank/DDBJ whole genome shotgun (WGS) entry which is preliminary data.</text>
</comment>
<protein>
    <submittedName>
        <fullName evidence="1">Uncharacterized protein</fullName>
    </submittedName>
</protein>
<proteinExistence type="predicted"/>
<name>A0A2S8BRC0_9MYCO</name>
<evidence type="ECO:0000313" key="1">
    <source>
        <dbReference type="EMBL" id="PQM49176.1"/>
    </source>
</evidence>
<dbReference type="AlphaFoldDB" id="A0A2S8BRC0"/>
<dbReference type="EMBL" id="PPEA01000091">
    <property type="protein sequence ID" value="PQM49176.1"/>
    <property type="molecule type" value="Genomic_DNA"/>
</dbReference>
<evidence type="ECO:0000313" key="2">
    <source>
        <dbReference type="Proteomes" id="UP000238296"/>
    </source>
</evidence>
<gene>
    <name evidence="1" type="ORF">C1Y40_00600</name>
</gene>
<dbReference type="Proteomes" id="UP000238296">
    <property type="component" value="Unassembled WGS sequence"/>
</dbReference>
<accession>A0A2S8BRC0</accession>
<reference evidence="1 2" key="1">
    <citation type="journal article" date="2017" name="Int. J. Syst. Evol. Microbiol.">
        <title>Mycobacterium talmoniae sp. nov., a slowly growing mycobacterium isolated from human respiratory samples.</title>
        <authorList>
            <person name="Davidson R.M."/>
            <person name="DeGroote M.A."/>
            <person name="Marola J.L."/>
            <person name="Buss S."/>
            <person name="Jones V."/>
            <person name="McNeil M.R."/>
            <person name="Freifeld A.G."/>
            <person name="Elaine Epperson L."/>
            <person name="Hasan N.A."/>
            <person name="Jackson M."/>
            <person name="Iwen P.C."/>
            <person name="Salfinger M."/>
            <person name="Strong M."/>
        </authorList>
    </citation>
    <scope>NUCLEOTIDE SEQUENCE [LARGE SCALE GENOMIC DNA]</scope>
    <source>
        <strain evidence="1 2">ATCC BAA-2683</strain>
    </source>
</reference>
<organism evidence="1 2">
    <name type="scientific">Mycobacterium talmoniae</name>
    <dbReference type="NCBI Taxonomy" id="1858794"/>
    <lineage>
        <taxon>Bacteria</taxon>
        <taxon>Bacillati</taxon>
        <taxon>Actinomycetota</taxon>
        <taxon>Actinomycetes</taxon>
        <taxon>Mycobacteriales</taxon>
        <taxon>Mycobacteriaceae</taxon>
        <taxon>Mycobacterium</taxon>
    </lineage>
</organism>